<keyword evidence="2" id="KW-0812">Transmembrane</keyword>
<dbReference type="Proteomes" id="UP000031408">
    <property type="component" value="Unassembled WGS sequence"/>
</dbReference>
<evidence type="ECO:0000256" key="1">
    <source>
        <dbReference type="SAM" id="MobiDB-lite"/>
    </source>
</evidence>
<name>A0A0C1IW68_9BACT</name>
<reference evidence="3 4" key="1">
    <citation type="submission" date="2014-11" db="EMBL/GenBank/DDBJ databases">
        <title>Genome sequence of Flavihumibacter solisilvae 3-3.</title>
        <authorList>
            <person name="Zhou G."/>
            <person name="Li M."/>
            <person name="Wang G."/>
        </authorList>
    </citation>
    <scope>NUCLEOTIDE SEQUENCE [LARGE SCALE GENOMIC DNA]</scope>
    <source>
        <strain evidence="3 4">3-3</strain>
    </source>
</reference>
<feature type="transmembrane region" description="Helical" evidence="2">
    <location>
        <begin position="146"/>
        <end position="167"/>
    </location>
</feature>
<sequence>MNINRHNYEEFFLMYADNELSAADRAAVEAFVMDHPDLKTELEMLLQTILPADDLNVFSEKESLYRTTDTSLVNLTNYESFFVRYADDELTNDEKAATEQFVYRHPECEADFETIQRAKLVPDITIQFPDKSILYRSESGKRKPVVALWMRYSAAAAVIILAAILWVSQRPMPVTPDTGTIAITEQGKEQDKAQNKPGLQEIEQPKETVVKESQLAATEKIKPARKSADQAPEAARVNGREETLLASKGQQPVQATNLQPATGIRPTEKTLPVPEVVAVAEKAKPDVTISQPVYVETNNTPNVVYANNTDREDIIYVGTENVSRKTPVRGLLRKAGRFLEQNNPLSTERKRSGVFTASNEQE</sequence>
<dbReference type="AlphaFoldDB" id="A0A0C1IW68"/>
<dbReference type="STRING" id="1349421.OI18_09595"/>
<comment type="caution">
    <text evidence="3">The sequence shown here is derived from an EMBL/GenBank/DDBJ whole genome shotgun (WGS) entry which is preliminary data.</text>
</comment>
<keyword evidence="4" id="KW-1185">Reference proteome</keyword>
<accession>A0A0C1IW68</accession>
<evidence type="ECO:0000256" key="2">
    <source>
        <dbReference type="SAM" id="Phobius"/>
    </source>
</evidence>
<feature type="region of interest" description="Disordered" evidence="1">
    <location>
        <begin position="339"/>
        <end position="362"/>
    </location>
</feature>
<keyword evidence="2" id="KW-1133">Transmembrane helix</keyword>
<evidence type="ECO:0000313" key="3">
    <source>
        <dbReference type="EMBL" id="KIC94729.1"/>
    </source>
</evidence>
<dbReference type="RefSeq" id="WP_039139392.1">
    <property type="nucleotide sequence ID" value="NZ_JSVC01000010.1"/>
</dbReference>
<keyword evidence="2" id="KW-0472">Membrane</keyword>
<proteinExistence type="predicted"/>
<evidence type="ECO:0000313" key="4">
    <source>
        <dbReference type="Proteomes" id="UP000031408"/>
    </source>
</evidence>
<dbReference type="EMBL" id="JSVC01000010">
    <property type="protein sequence ID" value="KIC94729.1"/>
    <property type="molecule type" value="Genomic_DNA"/>
</dbReference>
<dbReference type="OrthoDB" id="663559at2"/>
<organism evidence="3 4">
    <name type="scientific">Flavihumibacter solisilvae</name>
    <dbReference type="NCBI Taxonomy" id="1349421"/>
    <lineage>
        <taxon>Bacteria</taxon>
        <taxon>Pseudomonadati</taxon>
        <taxon>Bacteroidota</taxon>
        <taxon>Chitinophagia</taxon>
        <taxon>Chitinophagales</taxon>
        <taxon>Chitinophagaceae</taxon>
        <taxon>Flavihumibacter</taxon>
    </lineage>
</organism>
<gene>
    <name evidence="3" type="ORF">OI18_09595</name>
</gene>
<protein>
    <submittedName>
        <fullName evidence="3">Uncharacterized protein</fullName>
    </submittedName>
</protein>